<evidence type="ECO:0000256" key="7">
    <source>
        <dbReference type="PROSITE-ProRule" id="PRU00268"/>
    </source>
</evidence>
<dbReference type="Pfam" id="PF00232">
    <property type="entry name" value="Glyco_hydro_1"/>
    <property type="match status" value="1"/>
</dbReference>
<evidence type="ECO:0000256" key="5">
    <source>
        <dbReference type="ARBA" id="ARBA00022980"/>
    </source>
</evidence>
<dbReference type="FunCoup" id="A0A3Q7IRK5">
    <property type="interactions" value="750"/>
</dbReference>
<dbReference type="Gene3D" id="3.30.160.20">
    <property type="match status" value="1"/>
</dbReference>
<dbReference type="GO" id="GO:0005975">
    <property type="term" value="P:carbohydrate metabolic process"/>
    <property type="evidence" value="ECO:0007669"/>
    <property type="project" value="InterPro"/>
</dbReference>
<evidence type="ECO:0000313" key="11">
    <source>
        <dbReference type="Proteomes" id="UP000004994"/>
    </source>
</evidence>
<dbReference type="InterPro" id="IPR017853">
    <property type="entry name" value="GH"/>
</dbReference>
<dbReference type="GO" id="GO:0006412">
    <property type="term" value="P:translation"/>
    <property type="evidence" value="ECO:0007669"/>
    <property type="project" value="InterPro"/>
</dbReference>
<evidence type="ECO:0000256" key="8">
    <source>
        <dbReference type="SAM" id="Coils"/>
    </source>
</evidence>
<dbReference type="GO" id="GO:0008422">
    <property type="term" value="F:beta-glucosidase activity"/>
    <property type="evidence" value="ECO:0000318"/>
    <property type="project" value="GO_Central"/>
</dbReference>
<evidence type="ECO:0000259" key="9">
    <source>
        <dbReference type="PROSITE" id="PS50881"/>
    </source>
</evidence>
<dbReference type="Gene3D" id="3.20.20.80">
    <property type="entry name" value="Glycosidases"/>
    <property type="match status" value="1"/>
</dbReference>
<dbReference type="GO" id="GO:1990904">
    <property type="term" value="C:ribonucleoprotein complex"/>
    <property type="evidence" value="ECO:0007669"/>
    <property type="project" value="UniProtKB-UniRule"/>
</dbReference>
<dbReference type="GO" id="GO:0019843">
    <property type="term" value="F:rRNA binding"/>
    <property type="evidence" value="ECO:0007669"/>
    <property type="project" value="UniProtKB-KW"/>
</dbReference>
<dbReference type="InterPro" id="IPR020568">
    <property type="entry name" value="Ribosomal_Su5_D2-typ_SF"/>
</dbReference>
<keyword evidence="11" id="KW-1185">Reference proteome</keyword>
<name>A0A3Q7IRK5_SOLLC</name>
<dbReference type="FunFam" id="3.30.230.10:FF:000002">
    <property type="entry name" value="30S ribosomal protein S5"/>
    <property type="match status" value="1"/>
</dbReference>
<dbReference type="FunFam" id="3.20.20.80:FF:000041">
    <property type="entry name" value="Beta-glucosidase 7"/>
    <property type="match status" value="1"/>
</dbReference>
<dbReference type="Proteomes" id="UP000004994">
    <property type="component" value="Chromosome 11"/>
</dbReference>
<evidence type="ECO:0000256" key="6">
    <source>
        <dbReference type="ARBA" id="ARBA00023274"/>
    </source>
</evidence>
<dbReference type="GO" id="GO:0003729">
    <property type="term" value="F:mRNA binding"/>
    <property type="evidence" value="ECO:0007669"/>
    <property type="project" value="UniProtKB-ARBA"/>
</dbReference>
<dbReference type="Gene3D" id="3.30.230.10">
    <property type="match status" value="1"/>
</dbReference>
<reference evidence="10" key="2">
    <citation type="submission" date="2019-01" db="UniProtKB">
        <authorList>
            <consortium name="EnsemblPlants"/>
        </authorList>
    </citation>
    <scope>IDENTIFICATION</scope>
    <source>
        <strain evidence="10">cv. Heinz 1706</strain>
    </source>
</reference>
<dbReference type="GO" id="GO:0005737">
    <property type="term" value="C:cytoplasm"/>
    <property type="evidence" value="ECO:0007669"/>
    <property type="project" value="UniProtKB-ARBA"/>
</dbReference>
<keyword evidence="4" id="KW-0694">RNA-binding</keyword>
<dbReference type="InParanoid" id="A0A3Q7IRK5"/>
<dbReference type="EnsemblPlants" id="Solyc11g008720.2.1">
    <property type="protein sequence ID" value="Solyc11g008720.2.1"/>
    <property type="gene ID" value="Solyc11g008720.2"/>
</dbReference>
<protein>
    <recommendedName>
        <fullName evidence="9">S5 DRBM domain-containing protein</fullName>
    </recommendedName>
</protein>
<evidence type="ECO:0000313" key="10">
    <source>
        <dbReference type="EnsemblPlants" id="Solyc11g008720.2.1"/>
    </source>
</evidence>
<organism evidence="10">
    <name type="scientific">Solanum lycopersicum</name>
    <name type="common">Tomato</name>
    <name type="synonym">Lycopersicon esculentum</name>
    <dbReference type="NCBI Taxonomy" id="4081"/>
    <lineage>
        <taxon>Eukaryota</taxon>
        <taxon>Viridiplantae</taxon>
        <taxon>Streptophyta</taxon>
        <taxon>Embryophyta</taxon>
        <taxon>Tracheophyta</taxon>
        <taxon>Spermatophyta</taxon>
        <taxon>Magnoliopsida</taxon>
        <taxon>eudicotyledons</taxon>
        <taxon>Gunneridae</taxon>
        <taxon>Pentapetalae</taxon>
        <taxon>asterids</taxon>
        <taxon>lamiids</taxon>
        <taxon>Solanales</taxon>
        <taxon>Solanaceae</taxon>
        <taxon>Solanoideae</taxon>
        <taxon>Solaneae</taxon>
        <taxon>Solanum</taxon>
        <taxon>Solanum subgen. Lycopersicon</taxon>
    </lineage>
</organism>
<dbReference type="PRINTS" id="PR00131">
    <property type="entry name" value="GLHYDRLASE1"/>
</dbReference>
<comment type="similarity">
    <text evidence="2">Belongs to the glycosyl hydrolase 1 family.</text>
</comment>
<sequence>MSCRTTTFWTRILRNQLRFTRSKPPSSAAGAAKEPFLRHPFPPHSVLTPRFFSTASYNRTPSAERNEDSMGVGPLIEKLEKKKLKEEKFSFEPTDSDSEDDDERWTPDAINKKWEVFNKKFKRHEELLKNFTDAETLDDAYKWMNRIDKFEEKHFRLRPEYRVIGELMNRLKVSEGKEKFLLQQKVNRAMRMVQWREAYDPNDPENYGLIQHQQVGPSVDLLEHAGFEKEKGMIQGGDDDDDVEFDDMKEKDDILLEKLNVIDRKLEEKLAELDHTFGKKGKLLEEEIRDLAEERNSLTEKKRRPQYRKGFDVKLINVNRTCKVTKGGQVVKYTALLACGNYHGVVGFAKAKGPAIPIALQKVYLWPAPTQTGMKAGRTVQTILHLAGFRNVKSKVVGSRNPHNTVKALFKALNAVEGGSKEGGKGPSIWDSFSHTQGKICDGSTGDVAVDQYHRYKGFLRLCTDGLGTKINDEGIKYYNDLIDALLERGIEPCITLYHWDLPLNLEESCGGWLNEQTISFGNKVKRWITINEPLQTAVNGYCTGIHAPGRSESSSTEPFLVAHNQLLAHAEAASIYRNKFKDEQGGEIGLVVDCEWPEPLSDSLEDKDAATRRLDFQLGWYLDPIFFGDYPESMRERLGDRLPNFSQQDRELLKHSVDFIGLNHYTSRFVGHAANSLEENDFYKIQDVEIIAEWEGGEVIGEKAASSWLYVVPWGIRKVLNYIAERYDNPPVYITENGMDDEDDDISPLHEMLDDKLRVSYFKAYLAAIHQAILDGANVRGYFAWSLLDNFEWNLGYTKRFGLTYVDFKNGLTRHLKSSAYWFMRFLKGGQVKHGKED</sequence>
<keyword evidence="3" id="KW-0699">rRNA-binding</keyword>
<dbReference type="SUPFAM" id="SSF54768">
    <property type="entry name" value="dsRNA-binding domain-like"/>
    <property type="match status" value="1"/>
</dbReference>
<dbReference type="PANTHER" id="PTHR48432:SF1">
    <property type="entry name" value="S5 DRBM DOMAIN-CONTAINING PROTEIN"/>
    <property type="match status" value="1"/>
</dbReference>
<dbReference type="Pfam" id="PF00333">
    <property type="entry name" value="Ribosomal_S5"/>
    <property type="match status" value="1"/>
</dbReference>
<feature type="coiled-coil region" evidence="8">
    <location>
        <begin position="256"/>
        <end position="304"/>
    </location>
</feature>
<proteinExistence type="inferred from homology"/>
<dbReference type="SUPFAM" id="SSF54211">
    <property type="entry name" value="Ribosomal protein S5 domain 2-like"/>
    <property type="match status" value="1"/>
</dbReference>
<evidence type="ECO:0000256" key="1">
    <source>
        <dbReference type="ARBA" id="ARBA00008945"/>
    </source>
</evidence>
<reference evidence="10" key="1">
    <citation type="journal article" date="2012" name="Nature">
        <title>The tomato genome sequence provides insights into fleshy fruit evolution.</title>
        <authorList>
            <consortium name="Tomato Genome Consortium"/>
        </authorList>
    </citation>
    <scope>NUCLEOTIDE SEQUENCE [LARGE SCALE GENOMIC DNA]</scope>
    <source>
        <strain evidence="10">cv. Heinz 1706</strain>
    </source>
</reference>
<evidence type="ECO:0000256" key="3">
    <source>
        <dbReference type="ARBA" id="ARBA00022730"/>
    </source>
</evidence>
<accession>A0A3Q7IRK5</accession>
<dbReference type="SUPFAM" id="SSF51445">
    <property type="entry name" value="(Trans)glycosidases"/>
    <property type="match status" value="1"/>
</dbReference>
<evidence type="ECO:0000256" key="2">
    <source>
        <dbReference type="ARBA" id="ARBA00010838"/>
    </source>
</evidence>
<feature type="domain" description="S5 DRBM" evidence="9">
    <location>
        <begin position="311"/>
        <end position="362"/>
    </location>
</feature>
<dbReference type="PANTHER" id="PTHR48432">
    <property type="entry name" value="S5 DRBM DOMAIN-CONTAINING PROTEIN"/>
    <property type="match status" value="1"/>
</dbReference>
<dbReference type="InterPro" id="IPR000851">
    <property type="entry name" value="Ribosomal_uS5"/>
</dbReference>
<dbReference type="InterPro" id="IPR001360">
    <property type="entry name" value="Glyco_hydro_1"/>
</dbReference>
<dbReference type="Gramene" id="Solyc11g008720.2.1">
    <property type="protein sequence ID" value="Solyc11g008720.2.1"/>
    <property type="gene ID" value="Solyc11g008720.2"/>
</dbReference>
<dbReference type="FunFam" id="3.30.160.20:FF:000039">
    <property type="entry name" value="30S ribosomal protein S5"/>
    <property type="match status" value="1"/>
</dbReference>
<dbReference type="GO" id="GO:0005840">
    <property type="term" value="C:ribosome"/>
    <property type="evidence" value="ECO:0007669"/>
    <property type="project" value="UniProtKB-KW"/>
</dbReference>
<dbReference type="PROSITE" id="PS50881">
    <property type="entry name" value="S5_DSRBD"/>
    <property type="match status" value="1"/>
</dbReference>
<evidence type="ECO:0000256" key="4">
    <source>
        <dbReference type="ARBA" id="ARBA00022884"/>
    </source>
</evidence>
<keyword evidence="6 7" id="KW-0687">Ribonucleoprotein</keyword>
<dbReference type="InterPro" id="IPR014721">
    <property type="entry name" value="Ribsml_uS5_D2-typ_fold_subgr"/>
</dbReference>
<keyword evidence="5 7" id="KW-0689">Ribosomal protein</keyword>
<comment type="similarity">
    <text evidence="1">Belongs to the universal ribosomal protein uS5 family.</text>
</comment>
<dbReference type="GO" id="GO:0003735">
    <property type="term" value="F:structural constituent of ribosome"/>
    <property type="evidence" value="ECO:0007669"/>
    <property type="project" value="UniProtKB-UniRule"/>
</dbReference>
<dbReference type="AlphaFoldDB" id="A0A3Q7IRK5"/>
<dbReference type="InterPro" id="IPR013810">
    <property type="entry name" value="Ribosomal_uS5_N"/>
</dbReference>
<keyword evidence="8" id="KW-0175">Coiled coil</keyword>